<dbReference type="Proteomes" id="UP000735302">
    <property type="component" value="Unassembled WGS sequence"/>
</dbReference>
<protein>
    <submittedName>
        <fullName evidence="1">Uncharacterized protein</fullName>
    </submittedName>
</protein>
<name>A0AAV3YBN4_9GAST</name>
<evidence type="ECO:0000313" key="2">
    <source>
        <dbReference type="Proteomes" id="UP000735302"/>
    </source>
</evidence>
<reference evidence="1 2" key="1">
    <citation type="journal article" date="2021" name="Elife">
        <title>Chloroplast acquisition without the gene transfer in kleptoplastic sea slugs, Plakobranchus ocellatus.</title>
        <authorList>
            <person name="Maeda T."/>
            <person name="Takahashi S."/>
            <person name="Yoshida T."/>
            <person name="Shimamura S."/>
            <person name="Takaki Y."/>
            <person name="Nagai Y."/>
            <person name="Toyoda A."/>
            <person name="Suzuki Y."/>
            <person name="Arimoto A."/>
            <person name="Ishii H."/>
            <person name="Satoh N."/>
            <person name="Nishiyama T."/>
            <person name="Hasebe M."/>
            <person name="Maruyama T."/>
            <person name="Minagawa J."/>
            <person name="Obokata J."/>
            <person name="Shigenobu S."/>
        </authorList>
    </citation>
    <scope>NUCLEOTIDE SEQUENCE [LARGE SCALE GENOMIC DNA]</scope>
</reference>
<comment type="caution">
    <text evidence="1">The sequence shown here is derived from an EMBL/GenBank/DDBJ whole genome shotgun (WGS) entry which is preliminary data.</text>
</comment>
<gene>
    <name evidence="1" type="ORF">PoB_000636300</name>
</gene>
<organism evidence="1 2">
    <name type="scientific">Plakobranchus ocellatus</name>
    <dbReference type="NCBI Taxonomy" id="259542"/>
    <lineage>
        <taxon>Eukaryota</taxon>
        <taxon>Metazoa</taxon>
        <taxon>Spiralia</taxon>
        <taxon>Lophotrochozoa</taxon>
        <taxon>Mollusca</taxon>
        <taxon>Gastropoda</taxon>
        <taxon>Heterobranchia</taxon>
        <taxon>Euthyneura</taxon>
        <taxon>Panpulmonata</taxon>
        <taxon>Sacoglossa</taxon>
        <taxon>Placobranchoidea</taxon>
        <taxon>Plakobranchidae</taxon>
        <taxon>Plakobranchus</taxon>
    </lineage>
</organism>
<evidence type="ECO:0000313" key="1">
    <source>
        <dbReference type="EMBL" id="GFN79857.1"/>
    </source>
</evidence>
<dbReference type="AlphaFoldDB" id="A0AAV3YBN4"/>
<keyword evidence="2" id="KW-1185">Reference proteome</keyword>
<proteinExistence type="predicted"/>
<dbReference type="EMBL" id="BLXT01000744">
    <property type="protein sequence ID" value="GFN79857.1"/>
    <property type="molecule type" value="Genomic_DNA"/>
</dbReference>
<sequence length="93" mass="10189">MSGIAGTRDRKPAQTLRSAGTLLSRVISKCQYASGRARTRDRRVPSDLRADLLSTVPQMRAVEKPSVQHARAHTIHDHSESSIGELCQIIIAV</sequence>
<accession>A0AAV3YBN4</accession>